<evidence type="ECO:0000313" key="10">
    <source>
        <dbReference type="Proteomes" id="UP000663846"/>
    </source>
</evidence>
<dbReference type="PROSITE" id="PS51892">
    <property type="entry name" value="SUBTILASE"/>
    <property type="match status" value="1"/>
</dbReference>
<dbReference type="Gene3D" id="3.30.70.80">
    <property type="entry name" value="Peptidase S8 propeptide/proteinase inhibitor I9"/>
    <property type="match status" value="1"/>
</dbReference>
<keyword evidence="3 5" id="KW-0378">Hydrolase</keyword>
<keyword evidence="2 5" id="KW-0645">Protease</keyword>
<organism evidence="9 10">
    <name type="scientific">Rhizoctonia solani</name>
    <dbReference type="NCBI Taxonomy" id="456999"/>
    <lineage>
        <taxon>Eukaryota</taxon>
        <taxon>Fungi</taxon>
        <taxon>Dikarya</taxon>
        <taxon>Basidiomycota</taxon>
        <taxon>Agaricomycotina</taxon>
        <taxon>Agaricomycetes</taxon>
        <taxon>Cantharellales</taxon>
        <taxon>Ceratobasidiaceae</taxon>
        <taxon>Rhizoctonia</taxon>
    </lineage>
</organism>
<evidence type="ECO:0000256" key="2">
    <source>
        <dbReference type="ARBA" id="ARBA00022670"/>
    </source>
</evidence>
<dbReference type="GO" id="GO:0004252">
    <property type="term" value="F:serine-type endopeptidase activity"/>
    <property type="evidence" value="ECO:0007669"/>
    <property type="project" value="UniProtKB-UniRule"/>
</dbReference>
<dbReference type="GO" id="GO:0005615">
    <property type="term" value="C:extracellular space"/>
    <property type="evidence" value="ECO:0007669"/>
    <property type="project" value="TreeGrafter"/>
</dbReference>
<dbReference type="PANTHER" id="PTHR43806:SF11">
    <property type="entry name" value="CEREVISIN-RELATED"/>
    <property type="match status" value="1"/>
</dbReference>
<dbReference type="Pfam" id="PF05922">
    <property type="entry name" value="Inhibitor_I9"/>
    <property type="match status" value="1"/>
</dbReference>
<dbReference type="CDD" id="cd04077">
    <property type="entry name" value="Peptidases_S8_PCSK9_ProteinaseK_like"/>
    <property type="match status" value="1"/>
</dbReference>
<proteinExistence type="inferred from homology"/>
<feature type="active site" description="Charge relay system" evidence="5">
    <location>
        <position position="329"/>
    </location>
</feature>
<dbReference type="EMBL" id="CAJMWS010000358">
    <property type="protein sequence ID" value="CAE6437503.1"/>
    <property type="molecule type" value="Genomic_DNA"/>
</dbReference>
<comment type="caution">
    <text evidence="9">The sequence shown here is derived from an EMBL/GenBank/DDBJ whole genome shotgun (WGS) entry which is preliminary data.</text>
</comment>
<feature type="active site" description="Charge relay system" evidence="5">
    <location>
        <position position="173"/>
    </location>
</feature>
<dbReference type="InterPro" id="IPR050131">
    <property type="entry name" value="Peptidase_S8_subtilisin-like"/>
</dbReference>
<evidence type="ECO:0000259" key="8">
    <source>
        <dbReference type="Pfam" id="PF05922"/>
    </source>
</evidence>
<keyword evidence="6" id="KW-0732">Signal</keyword>
<dbReference type="Proteomes" id="UP000663846">
    <property type="component" value="Unassembled WGS sequence"/>
</dbReference>
<dbReference type="InterPro" id="IPR023828">
    <property type="entry name" value="Peptidase_S8_Ser-AS"/>
</dbReference>
<feature type="domain" description="Peptidase S8/S53" evidence="7">
    <location>
        <begin position="133"/>
        <end position="362"/>
    </location>
</feature>
<protein>
    <recommendedName>
        <fullName evidence="11">Cuticle-degrading protease</fullName>
    </recommendedName>
</protein>
<gene>
    <name evidence="9" type="ORF">RDB_LOCUS122957</name>
</gene>
<feature type="active site" description="Charge relay system" evidence="5">
    <location>
        <position position="142"/>
    </location>
</feature>
<dbReference type="PANTHER" id="PTHR43806">
    <property type="entry name" value="PEPTIDASE S8"/>
    <property type="match status" value="1"/>
</dbReference>
<feature type="chain" id="PRO_5034508436" description="Cuticle-degrading protease" evidence="6">
    <location>
        <begin position="19"/>
        <end position="381"/>
    </location>
</feature>
<dbReference type="PRINTS" id="PR00723">
    <property type="entry name" value="SUBTILISIN"/>
</dbReference>
<dbReference type="InterPro" id="IPR037045">
    <property type="entry name" value="S8pro/Inhibitor_I9_sf"/>
</dbReference>
<dbReference type="Pfam" id="PF00082">
    <property type="entry name" value="Peptidase_S8"/>
    <property type="match status" value="1"/>
</dbReference>
<name>A0A8H3AQ56_9AGAM</name>
<dbReference type="InterPro" id="IPR010259">
    <property type="entry name" value="S8pro/Inhibitor_I9"/>
</dbReference>
<evidence type="ECO:0000313" key="9">
    <source>
        <dbReference type="EMBL" id="CAE6437503.1"/>
    </source>
</evidence>
<evidence type="ECO:0000256" key="1">
    <source>
        <dbReference type="ARBA" id="ARBA00011073"/>
    </source>
</evidence>
<reference evidence="9" key="1">
    <citation type="submission" date="2021-01" db="EMBL/GenBank/DDBJ databases">
        <authorList>
            <person name="Kaushik A."/>
        </authorList>
    </citation>
    <scope>NUCLEOTIDE SEQUENCE</scope>
    <source>
        <strain evidence="9">AG1-1C</strain>
    </source>
</reference>
<evidence type="ECO:0000256" key="6">
    <source>
        <dbReference type="SAM" id="SignalP"/>
    </source>
</evidence>
<dbReference type="SUPFAM" id="SSF52743">
    <property type="entry name" value="Subtilisin-like"/>
    <property type="match status" value="1"/>
</dbReference>
<comment type="similarity">
    <text evidence="1 5">Belongs to the peptidase S8 family.</text>
</comment>
<feature type="domain" description="Inhibitor I9" evidence="8">
    <location>
        <begin position="38"/>
        <end position="104"/>
    </location>
</feature>
<dbReference type="GO" id="GO:0006508">
    <property type="term" value="P:proteolysis"/>
    <property type="evidence" value="ECO:0007669"/>
    <property type="project" value="UniProtKB-KW"/>
</dbReference>
<evidence type="ECO:0000256" key="5">
    <source>
        <dbReference type="PROSITE-ProRule" id="PRU01240"/>
    </source>
</evidence>
<evidence type="ECO:0000256" key="3">
    <source>
        <dbReference type="ARBA" id="ARBA00022801"/>
    </source>
</evidence>
<evidence type="ECO:0000259" key="7">
    <source>
        <dbReference type="Pfam" id="PF00082"/>
    </source>
</evidence>
<dbReference type="Gene3D" id="3.40.50.200">
    <property type="entry name" value="Peptidase S8/S53 domain"/>
    <property type="match status" value="1"/>
</dbReference>
<dbReference type="PROSITE" id="PS00138">
    <property type="entry name" value="SUBTILASE_SER"/>
    <property type="match status" value="1"/>
</dbReference>
<dbReference type="AlphaFoldDB" id="A0A8H3AQ56"/>
<dbReference type="InterPro" id="IPR036852">
    <property type="entry name" value="Peptidase_S8/S53_dom_sf"/>
</dbReference>
<accession>A0A8H3AQ56</accession>
<evidence type="ECO:0000256" key="4">
    <source>
        <dbReference type="ARBA" id="ARBA00022825"/>
    </source>
</evidence>
<keyword evidence="4 5" id="KW-0720">Serine protease</keyword>
<dbReference type="SUPFAM" id="SSF54897">
    <property type="entry name" value="Protease propeptides/inhibitors"/>
    <property type="match status" value="1"/>
</dbReference>
<evidence type="ECO:0008006" key="11">
    <source>
        <dbReference type="Google" id="ProtNLM"/>
    </source>
</evidence>
<dbReference type="InterPro" id="IPR015500">
    <property type="entry name" value="Peptidase_S8_subtilisin-rel"/>
</dbReference>
<sequence>MRSVLIGSILSIISTLLAAPAANVPISKYAGPVEPNSYIVKLKDSMSKELHFTKLSFGTSDLIITYKYKDAFHGYAAKLQGEDLSFVRQSNEVEYIIEDGIVALDYEVSASASEPSIKVKPENQMYLSRHTNGAGVDIYSLDTGIQINHTSFGGRARWGATFGEYEDVDRNGHGTHTAATAVGESFGVATSSDIIGIKVLGDSGIGQWSDVIAGIDFVINQAAQSGRPTITTLSLSGFTYAPIDIAVTNAISKGIHFAVAAGNLGTDASGSSPAHVETANTIGAVDSNNARAGFSNFGVSVDVWALGVNVTSAWIGPVGTETRVLSGTSMATPFVAGVLAVAIGGYGNKLPADLSKDLKDNARPVVTGVPNGTTDLLVTQW</sequence>
<dbReference type="InterPro" id="IPR000209">
    <property type="entry name" value="Peptidase_S8/S53_dom"/>
</dbReference>
<feature type="signal peptide" evidence="6">
    <location>
        <begin position="1"/>
        <end position="18"/>
    </location>
</feature>
<dbReference type="InterPro" id="IPR034193">
    <property type="entry name" value="PCSK9_ProteinaseK-like"/>
</dbReference>